<dbReference type="SUPFAM" id="SSF55282">
    <property type="entry name" value="RL5-like"/>
    <property type="match status" value="1"/>
</dbReference>
<keyword evidence="2" id="KW-0689">Ribosomal protein</keyword>
<evidence type="ECO:0000256" key="3">
    <source>
        <dbReference type="ARBA" id="ARBA00023274"/>
    </source>
</evidence>
<dbReference type="InterPro" id="IPR002132">
    <property type="entry name" value="Ribosomal_uL5"/>
</dbReference>
<dbReference type="EMBL" id="KK198106">
    <property type="protein sequence ID" value="KCV67177.1"/>
    <property type="molecule type" value="Genomic_DNA"/>
</dbReference>
<dbReference type="GO" id="GO:0003735">
    <property type="term" value="F:structural constituent of ribosome"/>
    <property type="evidence" value="ECO:0007669"/>
    <property type="project" value="InterPro"/>
</dbReference>
<accession>A0A058Z0V8</accession>
<keyword evidence="6" id="KW-1185">Reference proteome</keyword>
<dbReference type="GO" id="GO:0006412">
    <property type="term" value="P:translation"/>
    <property type="evidence" value="ECO:0007669"/>
    <property type="project" value="InterPro"/>
</dbReference>
<keyword evidence="5" id="KW-0496">Mitochondrion</keyword>
<dbReference type="STRING" id="691883.A0A058Z0V8"/>
<dbReference type="Gene3D" id="3.30.1440.10">
    <property type="match status" value="1"/>
</dbReference>
<evidence type="ECO:0000313" key="6">
    <source>
        <dbReference type="Proteomes" id="UP000030693"/>
    </source>
</evidence>
<sequence>MKHLSYNFYNLKEYSAQPLKKIVLNSSFRTINERKKMNIISLYQVYSLLNPKFNKAKGSISNFKLRKGSVVGVYITLSSTDSINNFLVKLIQLKTPNIDLNPISIESFDKYGNVSRGFKNIKESPEFTELYDTVNYNIGYNVNFVFTKCESLAENVFKLSSLKLPLRD</sequence>
<dbReference type="InterPro" id="IPR031309">
    <property type="entry name" value="Ribosomal_uL5_C"/>
</dbReference>
<proteinExistence type="inferred from homology"/>
<dbReference type="RefSeq" id="XP_009498418.1">
    <property type="nucleotide sequence ID" value="NW_009243183.1"/>
</dbReference>
<evidence type="ECO:0000259" key="4">
    <source>
        <dbReference type="Pfam" id="PF00673"/>
    </source>
</evidence>
<dbReference type="PANTHER" id="PTHR11994">
    <property type="entry name" value="60S RIBOSOMAL PROTEIN L11-RELATED"/>
    <property type="match status" value="1"/>
</dbReference>
<dbReference type="GeneID" id="20531129"/>
<name>A0A058Z0V8_FONAL</name>
<comment type="similarity">
    <text evidence="1">Belongs to the universal ribosomal protein uL5 family.</text>
</comment>
<organism evidence="5">
    <name type="scientific">Fonticula alba</name>
    <name type="common">Slime mold</name>
    <dbReference type="NCBI Taxonomy" id="691883"/>
    <lineage>
        <taxon>Eukaryota</taxon>
        <taxon>Rotosphaerida</taxon>
        <taxon>Fonticulaceae</taxon>
        <taxon>Fonticula</taxon>
    </lineage>
</organism>
<geneLocation type="mitochondrion" evidence="5"/>
<protein>
    <submittedName>
        <fullName evidence="5">Riibosomal protein L5</fullName>
    </submittedName>
</protein>
<dbReference type="Pfam" id="PF00673">
    <property type="entry name" value="Ribosomal_L5_C"/>
    <property type="match status" value="1"/>
</dbReference>
<dbReference type="GO" id="GO:1990904">
    <property type="term" value="C:ribonucleoprotein complex"/>
    <property type="evidence" value="ECO:0007669"/>
    <property type="project" value="UniProtKB-KW"/>
</dbReference>
<dbReference type="InterPro" id="IPR022803">
    <property type="entry name" value="Ribosomal_uL5_dom_sf"/>
</dbReference>
<dbReference type="GO" id="GO:0005840">
    <property type="term" value="C:ribosome"/>
    <property type="evidence" value="ECO:0007669"/>
    <property type="project" value="UniProtKB-KW"/>
</dbReference>
<keyword evidence="3" id="KW-0687">Ribonucleoprotein</keyword>
<gene>
    <name evidence="5" type="ORF">H696_09012</name>
</gene>
<evidence type="ECO:0000313" key="5">
    <source>
        <dbReference type="EMBL" id="KCV67177.1"/>
    </source>
</evidence>
<dbReference type="OrthoDB" id="539541at2759"/>
<reference evidence="5" key="1">
    <citation type="submission" date="2013-04" db="EMBL/GenBank/DDBJ databases">
        <title>The Genome Sequence of Fonticula alba ATCC 38817.</title>
        <authorList>
            <consortium name="The Broad Institute Genomics Platform"/>
            <person name="Russ C."/>
            <person name="Cuomo C."/>
            <person name="Burger G."/>
            <person name="Gray M.W."/>
            <person name="Holland P.W.H."/>
            <person name="King N."/>
            <person name="Lang F.B.F."/>
            <person name="Roger A.J."/>
            <person name="Ruiz-Trillo I."/>
            <person name="Brown M."/>
            <person name="Walker B."/>
            <person name="Young S."/>
            <person name="Zeng Q."/>
            <person name="Gargeya S."/>
            <person name="Fitzgerald M."/>
            <person name="Haas B."/>
            <person name="Abouelleil A."/>
            <person name="Allen A.W."/>
            <person name="Alvarado L."/>
            <person name="Arachchi H.M."/>
            <person name="Berlin A.M."/>
            <person name="Chapman S.B."/>
            <person name="Gainer-Dewar J."/>
            <person name="Goldberg J."/>
            <person name="Griggs A."/>
            <person name="Gujja S."/>
            <person name="Hansen M."/>
            <person name="Howarth C."/>
            <person name="Imamovic A."/>
            <person name="Ireland A."/>
            <person name="Larimer J."/>
            <person name="McCowan C."/>
            <person name="Murphy C."/>
            <person name="Pearson M."/>
            <person name="Poon T.W."/>
            <person name="Priest M."/>
            <person name="Roberts A."/>
            <person name="Saif S."/>
            <person name="Shea T."/>
            <person name="Sisk P."/>
            <person name="Sykes S."/>
            <person name="Wortman J."/>
            <person name="Nusbaum C."/>
            <person name="Birren B."/>
        </authorList>
    </citation>
    <scope>NUCLEOTIDE SEQUENCE [LARGE SCALE GENOMIC DNA]</scope>
    <source>
        <strain evidence="5">ATCC 38817</strain>
    </source>
</reference>
<feature type="domain" description="Large ribosomal subunit protein uL5 C-terminal" evidence="4">
    <location>
        <begin position="71"/>
        <end position="149"/>
    </location>
</feature>
<evidence type="ECO:0000256" key="1">
    <source>
        <dbReference type="ARBA" id="ARBA00008553"/>
    </source>
</evidence>
<dbReference type="AlphaFoldDB" id="A0A058Z0V8"/>
<evidence type="ECO:0000256" key="2">
    <source>
        <dbReference type="ARBA" id="ARBA00022980"/>
    </source>
</evidence>
<dbReference type="Proteomes" id="UP000030693">
    <property type="component" value="Unassembled WGS sequence"/>
</dbReference>